<evidence type="ECO:0000313" key="2">
    <source>
        <dbReference type="EMBL" id="SDO50181.1"/>
    </source>
</evidence>
<evidence type="ECO:0000313" key="3">
    <source>
        <dbReference type="Proteomes" id="UP000198793"/>
    </source>
</evidence>
<feature type="region of interest" description="Disordered" evidence="1">
    <location>
        <begin position="1"/>
        <end position="20"/>
    </location>
</feature>
<keyword evidence="3" id="KW-1185">Reference proteome</keyword>
<dbReference type="AlphaFoldDB" id="A0A1H0K3A5"/>
<name>A0A1H0K3A5_9HYPH</name>
<evidence type="ECO:0000256" key="1">
    <source>
        <dbReference type="SAM" id="MobiDB-lite"/>
    </source>
</evidence>
<dbReference type="EMBL" id="FNIT01000007">
    <property type="protein sequence ID" value="SDO50181.1"/>
    <property type="molecule type" value="Genomic_DNA"/>
</dbReference>
<gene>
    <name evidence="2" type="ORF">SAMN05192530_10764</name>
</gene>
<protein>
    <submittedName>
        <fullName evidence="2">Uncharacterized protein</fullName>
    </submittedName>
</protein>
<organism evidence="2 3">
    <name type="scientific">Aureimonas jatrophae</name>
    <dbReference type="NCBI Taxonomy" id="1166073"/>
    <lineage>
        <taxon>Bacteria</taxon>
        <taxon>Pseudomonadati</taxon>
        <taxon>Pseudomonadota</taxon>
        <taxon>Alphaproteobacteria</taxon>
        <taxon>Hyphomicrobiales</taxon>
        <taxon>Aurantimonadaceae</taxon>
        <taxon>Aureimonas</taxon>
    </lineage>
</organism>
<dbReference type="Proteomes" id="UP000198793">
    <property type="component" value="Unassembled WGS sequence"/>
</dbReference>
<feature type="compositionally biased region" description="Basic and acidic residues" evidence="1">
    <location>
        <begin position="11"/>
        <end position="20"/>
    </location>
</feature>
<feature type="region of interest" description="Disordered" evidence="1">
    <location>
        <begin position="34"/>
        <end position="53"/>
    </location>
</feature>
<sequence>MRSSLPTPRNHPADALRPRCPDPVRWGAAFGSAAGQGFSFGAPVGRPKASDWG</sequence>
<proteinExistence type="predicted"/>
<accession>A0A1H0K3A5</accession>
<reference evidence="2 3" key="1">
    <citation type="submission" date="2016-10" db="EMBL/GenBank/DDBJ databases">
        <authorList>
            <person name="de Groot N.N."/>
        </authorList>
    </citation>
    <scope>NUCLEOTIDE SEQUENCE [LARGE SCALE GENOMIC DNA]</scope>
    <source>
        <strain evidence="3">L7-484,KACC 16230,DSM 25025</strain>
    </source>
</reference>